<feature type="compositionally biased region" description="Basic and acidic residues" evidence="2">
    <location>
        <begin position="223"/>
        <end position="236"/>
    </location>
</feature>
<dbReference type="EMBL" id="ML769394">
    <property type="protein sequence ID" value="KAE9407787.1"/>
    <property type="molecule type" value="Genomic_DNA"/>
</dbReference>
<accession>A0A6A4IFA7</accession>
<organism evidence="3 4">
    <name type="scientific">Gymnopus androsaceus JB14</name>
    <dbReference type="NCBI Taxonomy" id="1447944"/>
    <lineage>
        <taxon>Eukaryota</taxon>
        <taxon>Fungi</taxon>
        <taxon>Dikarya</taxon>
        <taxon>Basidiomycota</taxon>
        <taxon>Agaricomycotina</taxon>
        <taxon>Agaricomycetes</taxon>
        <taxon>Agaricomycetidae</taxon>
        <taxon>Agaricales</taxon>
        <taxon>Marasmiineae</taxon>
        <taxon>Omphalotaceae</taxon>
        <taxon>Gymnopus</taxon>
    </lineage>
</organism>
<feature type="compositionally biased region" description="Acidic residues" evidence="2">
    <location>
        <begin position="180"/>
        <end position="191"/>
    </location>
</feature>
<feature type="region of interest" description="Disordered" evidence="2">
    <location>
        <begin position="266"/>
        <end position="325"/>
    </location>
</feature>
<feature type="region of interest" description="Disordered" evidence="2">
    <location>
        <begin position="27"/>
        <end position="73"/>
    </location>
</feature>
<evidence type="ECO:0000256" key="1">
    <source>
        <dbReference type="ARBA" id="ARBA00023054"/>
    </source>
</evidence>
<dbReference type="Proteomes" id="UP000799118">
    <property type="component" value="Unassembled WGS sequence"/>
</dbReference>
<evidence type="ECO:0000313" key="3">
    <source>
        <dbReference type="EMBL" id="KAE9407787.1"/>
    </source>
</evidence>
<dbReference type="GO" id="GO:0005634">
    <property type="term" value="C:nucleus"/>
    <property type="evidence" value="ECO:0007669"/>
    <property type="project" value="TreeGrafter"/>
</dbReference>
<evidence type="ECO:0000256" key="2">
    <source>
        <dbReference type="SAM" id="MobiDB-lite"/>
    </source>
</evidence>
<name>A0A6A4IFA7_9AGAR</name>
<sequence>MHNTKSKAKGISASSFLDLQAELSKKKEQFEQEKTAGKSRYIVGGVQRPDKKPTVWGQRNRGVKNRAERDEEQEIISKPTLDSARAALERKTKLYDQLKKGKSGGISDKQFDSLLVDFDAKGISNSYESDSDDVDESLTVPVPLVNDEDDDPIIEYTDEFGRTRTDRRSEVPRHLMPKPEEEEEGEDEDEGVLYNPQGHFPTYEPTEERISKIEQQYAEDTEPPEKHYDPNTENRARGAAFYQLPTRGDDRRTRIEELKSEHVTTQAVREQMGAINVRPGEVEGMRASESSSRASEKRKREIEDRRRLVDAKRKKAKGVTAESQPAATPVFTASTVAGESQPAATPVFTASAAAESNRTTLPPPRPTDPFAALEATMPPSNKVKPNTNHEADDFLAQLENGLLNRGR</sequence>
<feature type="compositionally biased region" description="Basic and acidic residues" evidence="2">
    <location>
        <begin position="159"/>
        <end position="179"/>
    </location>
</feature>
<feature type="region of interest" description="Disordered" evidence="2">
    <location>
        <begin position="142"/>
        <end position="250"/>
    </location>
</feature>
<reference evidence="3" key="1">
    <citation type="journal article" date="2019" name="Environ. Microbiol.">
        <title>Fungal ecological strategies reflected in gene transcription - a case study of two litter decomposers.</title>
        <authorList>
            <person name="Barbi F."/>
            <person name="Kohler A."/>
            <person name="Barry K."/>
            <person name="Baskaran P."/>
            <person name="Daum C."/>
            <person name="Fauchery L."/>
            <person name="Ihrmark K."/>
            <person name="Kuo A."/>
            <person name="LaButti K."/>
            <person name="Lipzen A."/>
            <person name="Morin E."/>
            <person name="Grigoriev I.V."/>
            <person name="Henrissat B."/>
            <person name="Lindahl B."/>
            <person name="Martin F."/>
        </authorList>
    </citation>
    <scope>NUCLEOTIDE SEQUENCE</scope>
    <source>
        <strain evidence="3">JB14</strain>
    </source>
</reference>
<dbReference type="OrthoDB" id="333551at2759"/>
<dbReference type="Pfam" id="PF13300">
    <property type="entry name" value="DUF4078"/>
    <property type="match status" value="1"/>
</dbReference>
<dbReference type="InterPro" id="IPR025066">
    <property type="entry name" value="CCDC174-like"/>
</dbReference>
<evidence type="ECO:0000313" key="4">
    <source>
        <dbReference type="Proteomes" id="UP000799118"/>
    </source>
</evidence>
<feature type="compositionally biased region" description="Basic and acidic residues" evidence="2">
    <location>
        <begin position="27"/>
        <end position="36"/>
    </location>
</feature>
<gene>
    <name evidence="3" type="ORF">BT96DRAFT_850413</name>
</gene>
<dbReference type="AlphaFoldDB" id="A0A6A4IFA7"/>
<proteinExistence type="predicted"/>
<feature type="compositionally biased region" description="Low complexity" evidence="2">
    <location>
        <begin position="351"/>
        <end position="360"/>
    </location>
</feature>
<feature type="compositionally biased region" description="Acidic residues" evidence="2">
    <location>
        <begin position="146"/>
        <end position="158"/>
    </location>
</feature>
<feature type="region of interest" description="Disordered" evidence="2">
    <location>
        <begin position="351"/>
        <end position="388"/>
    </location>
</feature>
<dbReference type="PANTHER" id="PTHR15885">
    <property type="entry name" value="COILED-COIL DOMAIN-CONTAINING PROTEIN 174"/>
    <property type="match status" value="1"/>
</dbReference>
<dbReference type="PANTHER" id="PTHR15885:SF1">
    <property type="entry name" value="COILED-COIL DOMAIN-CONTAINING PROTEIN 174"/>
    <property type="match status" value="1"/>
</dbReference>
<keyword evidence="4" id="KW-1185">Reference proteome</keyword>
<feature type="compositionally biased region" description="Basic and acidic residues" evidence="2">
    <location>
        <begin position="294"/>
        <end position="311"/>
    </location>
</feature>
<protein>
    <submittedName>
        <fullName evidence="3">Uncharacterized protein</fullName>
    </submittedName>
</protein>
<keyword evidence="1" id="KW-0175">Coiled coil</keyword>